<dbReference type="GO" id="GO:0051075">
    <property type="term" value="F:S-adenosylmethionine:tRNA ribosyltransferase-isomerase activity"/>
    <property type="evidence" value="ECO:0007669"/>
    <property type="project" value="UniProtKB-EC"/>
</dbReference>
<comment type="similarity">
    <text evidence="9 13">Belongs to the QueA family.</text>
</comment>
<evidence type="ECO:0000313" key="14">
    <source>
        <dbReference type="EMBL" id="OQA61380.1"/>
    </source>
</evidence>
<dbReference type="HAMAP" id="MF_00113">
    <property type="entry name" value="QueA"/>
    <property type="match status" value="1"/>
</dbReference>
<evidence type="ECO:0000256" key="3">
    <source>
        <dbReference type="ARBA" id="ARBA00011245"/>
    </source>
</evidence>
<evidence type="ECO:0000256" key="5">
    <source>
        <dbReference type="ARBA" id="ARBA00022679"/>
    </source>
</evidence>
<dbReference type="InterPro" id="IPR003699">
    <property type="entry name" value="QueA"/>
</dbReference>
<evidence type="ECO:0000256" key="11">
    <source>
        <dbReference type="ARBA" id="ARBA00069325"/>
    </source>
</evidence>
<keyword evidence="4 13" id="KW-0963">Cytoplasm</keyword>
<keyword evidence="7 13" id="KW-0671">Queuosine biosynthesis</keyword>
<dbReference type="SUPFAM" id="SSF111337">
    <property type="entry name" value="QueA-like"/>
    <property type="match status" value="1"/>
</dbReference>
<comment type="function">
    <text evidence="13">Transfers and isomerizes the ribose moiety from AdoMet to the 7-aminomethyl group of 7-deazaguanine (preQ1-tRNA) to give epoxyqueuosine (oQ-tRNA).</text>
</comment>
<keyword evidence="5 13" id="KW-0808">Transferase</keyword>
<dbReference type="InterPro" id="IPR042119">
    <property type="entry name" value="QueA_dom2"/>
</dbReference>
<keyword evidence="6 13" id="KW-0949">S-adenosyl-L-methionine</keyword>
<evidence type="ECO:0000256" key="13">
    <source>
        <dbReference type="HAMAP-Rule" id="MF_00113"/>
    </source>
</evidence>
<sequence length="342" mass="39839">MILTDQFNFHLPDELIAQRPVVPRDQCRLMVINRLSQEIEHRRFFDLGHYLKPKDLIVINDSRVIPARFYTQKNPTGGKVEILFLHRHQELWACMLNHSRRVKEGTILSLPEHPEIFWQVEGREKDWWLLRPSFPPEKEDEIFFNYGTTPTPPYIKTPNVKLEEYQTIYAQRKGSVAAPTAGLHFTQSLIDQLKNLGIQFASLTLHVGLGTFFPVKTSTIEEHHMHSEWYEVDQKTAEMIQETKKNEGRVIAVGTTVVRVLESIYRQRGRIVEQSGETDIFIYPGFQFQVINAMITNFHIPRSTLFMLVCAFAGTEFMKAAYRGAVEKHYRFFSFGDATFIM</sequence>
<gene>
    <name evidence="13 14" type="primary">queA</name>
    <name evidence="14" type="ORF">BWY41_00166</name>
</gene>
<comment type="pathway">
    <text evidence="2 13">tRNA modification; tRNA-queuosine biosynthesis.</text>
</comment>
<dbReference type="NCBIfam" id="NF001140">
    <property type="entry name" value="PRK00147.1"/>
    <property type="match status" value="1"/>
</dbReference>
<dbReference type="Pfam" id="PF02547">
    <property type="entry name" value="Queuosine_synth"/>
    <property type="match status" value="1"/>
</dbReference>
<evidence type="ECO:0000256" key="1">
    <source>
        <dbReference type="ARBA" id="ARBA00004496"/>
    </source>
</evidence>
<dbReference type="PANTHER" id="PTHR30307">
    <property type="entry name" value="S-ADENOSYLMETHIONINE:TRNA RIBOSYLTRANSFERASE-ISOMERASE"/>
    <property type="match status" value="1"/>
</dbReference>
<dbReference type="PANTHER" id="PTHR30307:SF0">
    <property type="entry name" value="S-ADENOSYLMETHIONINE:TRNA RIBOSYLTRANSFERASE-ISOMERASE"/>
    <property type="match status" value="1"/>
</dbReference>
<evidence type="ECO:0000256" key="8">
    <source>
        <dbReference type="ARBA" id="ARBA00052751"/>
    </source>
</evidence>
<comment type="subunit">
    <text evidence="3 13">Monomer.</text>
</comment>
<keyword evidence="14" id="KW-0413">Isomerase</keyword>
<dbReference type="EC" id="2.4.99.17" evidence="10 13"/>
<comment type="catalytic activity">
    <reaction evidence="8 13">
        <text>7-aminomethyl-7-carbaguanosine(34) in tRNA + S-adenosyl-L-methionine = epoxyqueuosine(34) in tRNA + adenine + L-methionine + 2 H(+)</text>
        <dbReference type="Rhea" id="RHEA:32155"/>
        <dbReference type="Rhea" id="RHEA-COMP:10342"/>
        <dbReference type="Rhea" id="RHEA-COMP:18582"/>
        <dbReference type="ChEBI" id="CHEBI:15378"/>
        <dbReference type="ChEBI" id="CHEBI:16708"/>
        <dbReference type="ChEBI" id="CHEBI:57844"/>
        <dbReference type="ChEBI" id="CHEBI:59789"/>
        <dbReference type="ChEBI" id="CHEBI:82833"/>
        <dbReference type="ChEBI" id="CHEBI:194443"/>
        <dbReference type="EC" id="2.4.99.17"/>
    </reaction>
</comment>
<dbReference type="GO" id="GO:0005737">
    <property type="term" value="C:cytoplasm"/>
    <property type="evidence" value="ECO:0007669"/>
    <property type="project" value="UniProtKB-SubCell"/>
</dbReference>
<comment type="subcellular location">
    <subcellularLocation>
        <location evidence="1 13">Cytoplasm</location>
    </subcellularLocation>
</comment>
<comment type="caution">
    <text evidence="14">The sequence shown here is derived from an EMBL/GenBank/DDBJ whole genome shotgun (WGS) entry which is preliminary data.</text>
</comment>
<dbReference type="AlphaFoldDB" id="A0A1V5T3N8"/>
<keyword evidence="14" id="KW-0328">Glycosyltransferase</keyword>
<protein>
    <recommendedName>
        <fullName evidence="11 13">S-adenosylmethionine:tRNA ribosyltransferase-isomerase</fullName>
        <ecNumber evidence="10 13">2.4.99.17</ecNumber>
    </recommendedName>
    <alternativeName>
        <fullName evidence="12 13">Queuosine biosynthesis protein QueA</fullName>
    </alternativeName>
</protein>
<dbReference type="FunFam" id="3.40.1780.10:FF:000001">
    <property type="entry name" value="S-adenosylmethionine:tRNA ribosyltransferase-isomerase"/>
    <property type="match status" value="1"/>
</dbReference>
<evidence type="ECO:0000256" key="10">
    <source>
        <dbReference type="ARBA" id="ARBA00066503"/>
    </source>
</evidence>
<evidence type="ECO:0000256" key="2">
    <source>
        <dbReference type="ARBA" id="ARBA00004691"/>
    </source>
</evidence>
<dbReference type="UniPathway" id="UPA00392"/>
<dbReference type="GO" id="GO:0008616">
    <property type="term" value="P:tRNA queuosine(34) biosynthetic process"/>
    <property type="evidence" value="ECO:0007669"/>
    <property type="project" value="UniProtKB-UniRule"/>
</dbReference>
<name>A0A1V5T3N8_9BACT</name>
<dbReference type="InterPro" id="IPR036100">
    <property type="entry name" value="QueA_sf"/>
</dbReference>
<evidence type="ECO:0000256" key="6">
    <source>
        <dbReference type="ARBA" id="ARBA00022691"/>
    </source>
</evidence>
<dbReference type="NCBIfam" id="TIGR00113">
    <property type="entry name" value="queA"/>
    <property type="match status" value="1"/>
</dbReference>
<reference evidence="14" key="1">
    <citation type="submission" date="2017-02" db="EMBL/GenBank/DDBJ databases">
        <title>Delving into the versatile metabolic prowess of the omnipresent phylum Bacteroidetes.</title>
        <authorList>
            <person name="Nobu M.K."/>
            <person name="Mei R."/>
            <person name="Narihiro T."/>
            <person name="Kuroda K."/>
            <person name="Liu W.-T."/>
        </authorList>
    </citation>
    <scope>NUCLEOTIDE SEQUENCE</scope>
    <source>
        <strain evidence="14">ADurb.Bin276</strain>
    </source>
</reference>
<dbReference type="InterPro" id="IPR042118">
    <property type="entry name" value="QueA_dom1"/>
</dbReference>
<dbReference type="EMBL" id="MWBQ01000019">
    <property type="protein sequence ID" value="OQA61380.1"/>
    <property type="molecule type" value="Genomic_DNA"/>
</dbReference>
<dbReference type="Gene3D" id="3.40.1780.10">
    <property type="entry name" value="QueA-like"/>
    <property type="match status" value="1"/>
</dbReference>
<dbReference type="Proteomes" id="UP000485569">
    <property type="component" value="Unassembled WGS sequence"/>
</dbReference>
<evidence type="ECO:0000256" key="12">
    <source>
        <dbReference type="ARBA" id="ARBA00076160"/>
    </source>
</evidence>
<evidence type="ECO:0000256" key="9">
    <source>
        <dbReference type="ARBA" id="ARBA00061210"/>
    </source>
</evidence>
<accession>A0A1V5T3N8</accession>
<evidence type="ECO:0000256" key="7">
    <source>
        <dbReference type="ARBA" id="ARBA00022785"/>
    </source>
</evidence>
<organism evidence="14">
    <name type="scientific">Candidatus Atribacter allofermentans</name>
    <dbReference type="NCBI Taxonomy" id="1852833"/>
    <lineage>
        <taxon>Bacteria</taxon>
        <taxon>Pseudomonadati</taxon>
        <taxon>Atribacterota</taxon>
        <taxon>Atribacteria</taxon>
        <taxon>Atribacterales</taxon>
        <taxon>Atribacteraceae</taxon>
        <taxon>Atribacter</taxon>
    </lineage>
</organism>
<proteinExistence type="inferred from homology"/>
<dbReference type="Gene3D" id="2.40.10.240">
    <property type="entry name" value="QueA-like"/>
    <property type="match status" value="1"/>
</dbReference>
<evidence type="ECO:0000256" key="4">
    <source>
        <dbReference type="ARBA" id="ARBA00022490"/>
    </source>
</evidence>